<evidence type="ECO:0000256" key="1">
    <source>
        <dbReference type="SAM" id="MobiDB-lite"/>
    </source>
</evidence>
<organism evidence="2 3">
    <name type="scientific">Trichonephila clavipes</name>
    <name type="common">Golden silk orbweaver</name>
    <name type="synonym">Nephila clavipes</name>
    <dbReference type="NCBI Taxonomy" id="2585209"/>
    <lineage>
        <taxon>Eukaryota</taxon>
        <taxon>Metazoa</taxon>
        <taxon>Ecdysozoa</taxon>
        <taxon>Arthropoda</taxon>
        <taxon>Chelicerata</taxon>
        <taxon>Arachnida</taxon>
        <taxon>Araneae</taxon>
        <taxon>Araneomorphae</taxon>
        <taxon>Entelegynae</taxon>
        <taxon>Araneoidea</taxon>
        <taxon>Nephilidae</taxon>
        <taxon>Trichonephila</taxon>
    </lineage>
</organism>
<evidence type="ECO:0000313" key="2">
    <source>
        <dbReference type="EMBL" id="GFY20947.1"/>
    </source>
</evidence>
<evidence type="ECO:0000313" key="3">
    <source>
        <dbReference type="Proteomes" id="UP000887159"/>
    </source>
</evidence>
<dbReference type="AlphaFoldDB" id="A0A8X6VJD9"/>
<protein>
    <submittedName>
        <fullName evidence="2">Uncharacterized protein</fullName>
    </submittedName>
</protein>
<gene>
    <name evidence="2" type="primary">NCL1_26994</name>
    <name evidence="2" type="ORF">TNCV_3989911</name>
</gene>
<proteinExistence type="predicted"/>
<reference evidence="2" key="1">
    <citation type="submission" date="2020-08" db="EMBL/GenBank/DDBJ databases">
        <title>Multicomponent nature underlies the extraordinary mechanical properties of spider dragline silk.</title>
        <authorList>
            <person name="Kono N."/>
            <person name="Nakamura H."/>
            <person name="Mori M."/>
            <person name="Yoshida Y."/>
            <person name="Ohtoshi R."/>
            <person name="Malay A.D."/>
            <person name="Moran D.A.P."/>
            <person name="Tomita M."/>
            <person name="Numata K."/>
            <person name="Arakawa K."/>
        </authorList>
    </citation>
    <scope>NUCLEOTIDE SEQUENCE</scope>
</reference>
<keyword evidence="3" id="KW-1185">Reference proteome</keyword>
<sequence length="200" mass="23877">MVEEKLLDHNISRLEAQLLDNVEVRHPQITSSLLQIIDNYEDRFLNRMTRGPSYELRNATHSANNQFTNRNRHENCWDTRVENRYHDTSRPQRESNRFGVQGVGDNRRFDSRRQNGQYDHRFNNHDDSQGGSRNDAFEDQNGQNRYFSYRLRQKTKDRVVTAQGDPCCPLDWVELQIRIPDFHKTWDFLILHNAFSELIL</sequence>
<feature type="compositionally biased region" description="Basic and acidic residues" evidence="1">
    <location>
        <begin position="105"/>
        <end position="128"/>
    </location>
</feature>
<feature type="region of interest" description="Disordered" evidence="1">
    <location>
        <begin position="86"/>
        <end position="139"/>
    </location>
</feature>
<accession>A0A8X6VJD9</accession>
<comment type="caution">
    <text evidence="2">The sequence shown here is derived from an EMBL/GenBank/DDBJ whole genome shotgun (WGS) entry which is preliminary data.</text>
</comment>
<dbReference type="EMBL" id="BMAU01021357">
    <property type="protein sequence ID" value="GFY20947.1"/>
    <property type="molecule type" value="Genomic_DNA"/>
</dbReference>
<name>A0A8X6VJD9_TRICX</name>
<dbReference type="Proteomes" id="UP000887159">
    <property type="component" value="Unassembled WGS sequence"/>
</dbReference>
<feature type="compositionally biased region" description="Basic and acidic residues" evidence="1">
    <location>
        <begin position="86"/>
        <end position="96"/>
    </location>
</feature>